<dbReference type="KEGG" id="ipc:IPA_03155"/>
<name>A0A977PKE5_9CREN</name>
<keyword evidence="6" id="KW-0378">Hydrolase</keyword>
<keyword evidence="4" id="KW-0028">Amino-acid biosynthesis</keyword>
<comment type="cofactor">
    <cofactor evidence="1">
        <name>Co(2+)</name>
        <dbReference type="ChEBI" id="CHEBI:48828"/>
    </cofactor>
</comment>
<dbReference type="NCBIfam" id="TIGR01910">
    <property type="entry name" value="DapE-ArgE"/>
    <property type="match status" value="1"/>
</dbReference>
<dbReference type="InterPro" id="IPR036264">
    <property type="entry name" value="Bact_exopeptidase_dim_dom"/>
</dbReference>
<keyword evidence="5" id="KW-0479">Metal-binding</keyword>
<keyword evidence="7" id="KW-0862">Zinc</keyword>
<evidence type="ECO:0000256" key="8">
    <source>
        <dbReference type="ARBA" id="ARBA00023285"/>
    </source>
</evidence>
<dbReference type="InterPro" id="IPR002933">
    <property type="entry name" value="Peptidase_M20"/>
</dbReference>
<dbReference type="PANTHER" id="PTHR43808:SF8">
    <property type="entry name" value="PEPTIDASE M20 DIMERISATION DOMAIN-CONTAINING PROTEIN"/>
    <property type="match status" value="1"/>
</dbReference>
<dbReference type="SUPFAM" id="SSF55031">
    <property type="entry name" value="Bacterial exopeptidase dimerisation domain"/>
    <property type="match status" value="1"/>
</dbReference>
<dbReference type="PANTHER" id="PTHR43808">
    <property type="entry name" value="ACETYLORNITHINE DEACETYLASE"/>
    <property type="match status" value="1"/>
</dbReference>
<comment type="cofactor">
    <cofactor evidence="2">
        <name>Zn(2+)</name>
        <dbReference type="ChEBI" id="CHEBI:29105"/>
    </cofactor>
</comment>
<dbReference type="Gene3D" id="1.10.150.900">
    <property type="match status" value="1"/>
</dbReference>
<keyword evidence="8" id="KW-0170">Cobalt</keyword>
<dbReference type="Pfam" id="PF07687">
    <property type="entry name" value="M20_dimer"/>
    <property type="match status" value="1"/>
</dbReference>
<dbReference type="Pfam" id="PF01546">
    <property type="entry name" value="Peptidase_M20"/>
    <property type="match status" value="1"/>
</dbReference>
<dbReference type="Proteomes" id="UP001063698">
    <property type="component" value="Chromosome"/>
</dbReference>
<evidence type="ECO:0000256" key="1">
    <source>
        <dbReference type="ARBA" id="ARBA00001941"/>
    </source>
</evidence>
<dbReference type="InterPro" id="IPR011650">
    <property type="entry name" value="Peptidase_M20_dimer"/>
</dbReference>
<evidence type="ECO:0000313" key="11">
    <source>
        <dbReference type="Proteomes" id="UP001063698"/>
    </source>
</evidence>
<evidence type="ECO:0000256" key="5">
    <source>
        <dbReference type="ARBA" id="ARBA00022723"/>
    </source>
</evidence>
<dbReference type="InterPro" id="IPR010182">
    <property type="entry name" value="ArgE/DapE"/>
</dbReference>
<dbReference type="InterPro" id="IPR050072">
    <property type="entry name" value="Peptidase_M20A"/>
</dbReference>
<keyword evidence="11" id="KW-1185">Reference proteome</keyword>
<dbReference type="AlphaFoldDB" id="A0A977PKE5"/>
<feature type="domain" description="Peptidase M20 dimerisation" evidence="9">
    <location>
        <begin position="181"/>
        <end position="301"/>
    </location>
</feature>
<dbReference type="Gene3D" id="3.30.70.360">
    <property type="match status" value="1"/>
</dbReference>
<reference evidence="10" key="1">
    <citation type="submission" date="2013-11" db="EMBL/GenBank/DDBJ databases">
        <title>Comparative genomics of Ignicoccus.</title>
        <authorList>
            <person name="Podar M."/>
        </authorList>
    </citation>
    <scope>NUCLEOTIDE SEQUENCE</scope>
    <source>
        <strain evidence="10">DSM 13166</strain>
    </source>
</reference>
<dbReference type="Gene3D" id="3.40.630.10">
    <property type="entry name" value="Zn peptidases"/>
    <property type="match status" value="1"/>
</dbReference>
<evidence type="ECO:0000259" key="9">
    <source>
        <dbReference type="Pfam" id="PF07687"/>
    </source>
</evidence>
<dbReference type="SUPFAM" id="SSF53187">
    <property type="entry name" value="Zn-dependent exopeptidases"/>
    <property type="match status" value="1"/>
</dbReference>
<evidence type="ECO:0000256" key="2">
    <source>
        <dbReference type="ARBA" id="ARBA00001947"/>
    </source>
</evidence>
<evidence type="ECO:0000256" key="7">
    <source>
        <dbReference type="ARBA" id="ARBA00022833"/>
    </source>
</evidence>
<organism evidence="10 11">
    <name type="scientific">Ignicoccus pacificus DSM 13166</name>
    <dbReference type="NCBI Taxonomy" id="940294"/>
    <lineage>
        <taxon>Archaea</taxon>
        <taxon>Thermoproteota</taxon>
        <taxon>Thermoprotei</taxon>
        <taxon>Desulfurococcales</taxon>
        <taxon>Desulfurococcaceae</taxon>
        <taxon>Ignicoccus</taxon>
    </lineage>
</organism>
<dbReference type="GO" id="GO:0046872">
    <property type="term" value="F:metal ion binding"/>
    <property type="evidence" value="ECO:0007669"/>
    <property type="project" value="UniProtKB-KW"/>
</dbReference>
<accession>A0A977PKE5</accession>
<evidence type="ECO:0000313" key="10">
    <source>
        <dbReference type="EMBL" id="UXD21344.1"/>
    </source>
</evidence>
<proteinExistence type="inferred from homology"/>
<protein>
    <submittedName>
        <fullName evidence="10">Acetylornithine deacetylase</fullName>
    </submittedName>
</protein>
<dbReference type="EMBL" id="CP006868">
    <property type="protein sequence ID" value="UXD21344.1"/>
    <property type="molecule type" value="Genomic_DNA"/>
</dbReference>
<comment type="similarity">
    <text evidence="3">Belongs to the peptidase M20A family.</text>
</comment>
<evidence type="ECO:0000256" key="4">
    <source>
        <dbReference type="ARBA" id="ARBA00022605"/>
    </source>
</evidence>
<gene>
    <name evidence="10" type="ORF">IPA_03155</name>
</gene>
<dbReference type="GO" id="GO:0016787">
    <property type="term" value="F:hydrolase activity"/>
    <property type="evidence" value="ECO:0007669"/>
    <property type="project" value="UniProtKB-KW"/>
</dbReference>
<dbReference type="GO" id="GO:0008652">
    <property type="term" value="P:amino acid biosynthetic process"/>
    <property type="evidence" value="ECO:0007669"/>
    <property type="project" value="UniProtKB-KW"/>
</dbReference>
<evidence type="ECO:0000256" key="3">
    <source>
        <dbReference type="ARBA" id="ARBA00006247"/>
    </source>
</evidence>
<evidence type="ECO:0000256" key="6">
    <source>
        <dbReference type="ARBA" id="ARBA00022801"/>
    </source>
</evidence>
<sequence length="391" mass="43781">MDPVELLKEMIKFKTVSLKENTEEVKEYAPEFKRFAEFMKGILEKCADEVKVYKVDDEYRKERCRADYDRYIIIARKGDPKLEFNGHYDVVPPGTGWKRDPFDPWIEGNKLYGRGAVDMKGGLASMTSAFCELDDVQLVAVPDEEIGGACGTEYRVNVLSKDFPIPKYVIIGEPSNLEIDIGHKGAVWAWARFRGKQAHASAPWLGENAFVKAAKALPLIEEELKNAFSMVYSKYEYAMGHPLAKTITVNFGGIVRVGTSNFNSVPGEAEFSIDLRLIPEVEAEQAREVLRRAVEKAGGEYVEAMAMDGYVVSEDSKIVKVLEETLKEMELPVKKVVLSGGTDQRFYGTAGSDAVVIGPGHLEVAHTPNEWVPIDHLYKAKEIYVRAVKKL</sequence>